<reference evidence="2" key="1">
    <citation type="submission" date="2021-02" db="EMBL/GenBank/DDBJ databases">
        <authorList>
            <person name="Nowell W R."/>
        </authorList>
    </citation>
    <scope>NUCLEOTIDE SEQUENCE</scope>
</reference>
<dbReference type="Proteomes" id="UP000663838">
    <property type="component" value="Unassembled WGS sequence"/>
</dbReference>
<comment type="caution">
    <text evidence="2">The sequence shown here is derived from an EMBL/GenBank/DDBJ whole genome shotgun (WGS) entry which is preliminary data.</text>
</comment>
<evidence type="ECO:0000256" key="1">
    <source>
        <dbReference type="SAM" id="MobiDB-lite"/>
    </source>
</evidence>
<evidence type="ECO:0000313" key="3">
    <source>
        <dbReference type="Proteomes" id="UP000663838"/>
    </source>
</evidence>
<accession>A0A821WBR7</accession>
<proteinExistence type="predicted"/>
<gene>
    <name evidence="2" type="ORF">TOA249_LOCUS32181</name>
</gene>
<name>A0A821WBR7_9BILA</name>
<organism evidence="2 3">
    <name type="scientific">Rotaria socialis</name>
    <dbReference type="NCBI Taxonomy" id="392032"/>
    <lineage>
        <taxon>Eukaryota</taxon>
        <taxon>Metazoa</taxon>
        <taxon>Spiralia</taxon>
        <taxon>Gnathifera</taxon>
        <taxon>Rotifera</taxon>
        <taxon>Eurotatoria</taxon>
        <taxon>Bdelloidea</taxon>
        <taxon>Philodinida</taxon>
        <taxon>Philodinidae</taxon>
        <taxon>Rotaria</taxon>
    </lineage>
</organism>
<feature type="region of interest" description="Disordered" evidence="1">
    <location>
        <begin position="106"/>
        <end position="132"/>
    </location>
</feature>
<dbReference type="AlphaFoldDB" id="A0A821WBR7"/>
<dbReference type="EMBL" id="CAJOBS010007457">
    <property type="protein sequence ID" value="CAF4922143.1"/>
    <property type="molecule type" value="Genomic_DNA"/>
</dbReference>
<feature type="compositionally biased region" description="Acidic residues" evidence="1">
    <location>
        <begin position="113"/>
        <end position="129"/>
    </location>
</feature>
<evidence type="ECO:0000313" key="2">
    <source>
        <dbReference type="EMBL" id="CAF4922143.1"/>
    </source>
</evidence>
<protein>
    <submittedName>
        <fullName evidence="2">Uncharacterized protein</fullName>
    </submittedName>
</protein>
<sequence length="227" mass="26130">MSGPFSSVANFSVNEFLQRVEKLALLQSIRWSSDLAPSASATTITITEELLERTVFNAFVQTKEILSGCKFSILDSSEELISFEEVHRIAHKKLAKSKCKISKKKTSASNKVEEEEEEIENEYDDDDNNEEQHQLDKRYCENNTTNEDEKSMLIDELNFDVLPKVSSFTVKGMRIFGSIDSCQNESFFSVKVNGQKKYLHKQRANWYFSKTKPISSSDRLKRIQEEK</sequence>